<evidence type="ECO:0000256" key="12">
    <source>
        <dbReference type="ARBA" id="ARBA00023242"/>
    </source>
</evidence>
<accession>A0ABR4J9P5</accession>
<keyword evidence="16" id="KW-1185">Reference proteome</keyword>
<sequence>MAPRRHNIGASRRRRREDEGEDEGSLDGAVEDDSLSEGSVISQQDEDDADGEGSDESEDDNISINNPDHHQANGRVPDGHQGSRRRRHSASRRKAALTTTVSDTDAMLNGLKIAGDGKDVAEIHFNDVSGDLKQPGRTPSAPRTETTREPLSDKKRREGDKTVKDKEADPTSVPKRGSFFLHDQRSMESRPNGHKYSKSKTVPVGLIVDGSGSKADVTTQKQWMHDLHDTVTKDDPPAPRYSQVPGYSTYHNKGFPANVRTAPPTTPPNREFGGSTTVGNVSVVVYLPGMDQPVSLPPIPKRQHTLLPQHRPPLRRDKPVRVWIPGADAPEFVFPQSARSFIFIPRAMRPNQQSYRGRGRGGFFGGRRPSIYASSTYTPSVAMSRRSSFGKPPSQDGYHSPAASVASRHTVVTTESGKPVVRLPPPRPPGPISTAPVFPVPPATIHPPPQTQTQQPVWRESRPAPIPMHQPRPQKAVSVADIETPASFPLNPPPTQQEQPFHHQVPYGPDASGSYPPPAHTAATPLSQIPERAVHAPPFQAYGIQPPQPYYPGPYQTGAVYYPVPGTAYAPYNNGGMGPGASFPAGQNVPYMAPGTHTPSEPPSQAGTVAHEEGGTVYYYDAPQMYHSSTYGAPSAGGAVGIGGMMAPGATYYYPQPQGIYYPPQ</sequence>
<feature type="domain" description="Btz" evidence="14">
    <location>
        <begin position="126"/>
        <end position="254"/>
    </location>
</feature>
<evidence type="ECO:0000256" key="6">
    <source>
        <dbReference type="ARBA" id="ARBA00022664"/>
    </source>
</evidence>
<feature type="compositionally biased region" description="Basic and acidic residues" evidence="13">
    <location>
        <begin position="145"/>
        <end position="169"/>
    </location>
</feature>
<evidence type="ECO:0000256" key="5">
    <source>
        <dbReference type="ARBA" id="ARBA00022490"/>
    </source>
</evidence>
<keyword evidence="5" id="KW-0963">Cytoplasm</keyword>
<gene>
    <name evidence="15" type="ORF">BJY01DRAFT_52339</name>
</gene>
<evidence type="ECO:0000256" key="3">
    <source>
        <dbReference type="ARBA" id="ARBA00009548"/>
    </source>
</evidence>
<organism evidence="15 16">
    <name type="scientific">Aspergillus pseudoustus</name>
    <dbReference type="NCBI Taxonomy" id="1810923"/>
    <lineage>
        <taxon>Eukaryota</taxon>
        <taxon>Fungi</taxon>
        <taxon>Dikarya</taxon>
        <taxon>Ascomycota</taxon>
        <taxon>Pezizomycotina</taxon>
        <taxon>Eurotiomycetes</taxon>
        <taxon>Eurotiomycetidae</taxon>
        <taxon>Eurotiales</taxon>
        <taxon>Aspergillaceae</taxon>
        <taxon>Aspergillus</taxon>
        <taxon>Aspergillus subgen. Nidulantes</taxon>
    </lineage>
</organism>
<feature type="compositionally biased region" description="Basic residues" evidence="13">
    <location>
        <begin position="1"/>
        <end position="15"/>
    </location>
</feature>
<evidence type="ECO:0000256" key="9">
    <source>
        <dbReference type="ARBA" id="ARBA00022884"/>
    </source>
</evidence>
<dbReference type="PANTHER" id="PTHR46837:SF5">
    <property type="entry name" value="PROTEIN MLN51 HOMOLOG"/>
    <property type="match status" value="1"/>
</dbReference>
<keyword evidence="4" id="KW-0813">Transport</keyword>
<evidence type="ECO:0000256" key="8">
    <source>
        <dbReference type="ARBA" id="ARBA00022845"/>
    </source>
</evidence>
<dbReference type="PANTHER" id="PTHR46837">
    <property type="entry name" value="PROTEIN MLN51 HOMOLOG"/>
    <property type="match status" value="1"/>
</dbReference>
<keyword evidence="9" id="KW-0694">RNA-binding</keyword>
<feature type="region of interest" description="Disordered" evidence="13">
    <location>
        <begin position="1"/>
        <end position="106"/>
    </location>
</feature>
<evidence type="ECO:0000259" key="14">
    <source>
        <dbReference type="SMART" id="SM01044"/>
    </source>
</evidence>
<dbReference type="EMBL" id="JBFXLU010000172">
    <property type="protein sequence ID" value="KAL2836781.1"/>
    <property type="molecule type" value="Genomic_DNA"/>
</dbReference>
<evidence type="ECO:0000256" key="1">
    <source>
        <dbReference type="ARBA" id="ARBA00004123"/>
    </source>
</evidence>
<keyword evidence="10" id="KW-0866">Nonsense-mediated mRNA decay</keyword>
<evidence type="ECO:0000256" key="11">
    <source>
        <dbReference type="ARBA" id="ARBA00023187"/>
    </source>
</evidence>
<feature type="compositionally biased region" description="Acidic residues" evidence="13">
    <location>
        <begin position="44"/>
        <end position="61"/>
    </location>
</feature>
<comment type="similarity">
    <text evidence="3">Belongs to the CASC3 family.</text>
</comment>
<evidence type="ECO:0000256" key="2">
    <source>
        <dbReference type="ARBA" id="ARBA00004496"/>
    </source>
</evidence>
<feature type="region of interest" description="Disordered" evidence="13">
    <location>
        <begin position="125"/>
        <end position="198"/>
    </location>
</feature>
<feature type="compositionally biased region" description="Basic residues" evidence="13">
    <location>
        <begin position="82"/>
        <end position="95"/>
    </location>
</feature>
<reference evidence="15 16" key="1">
    <citation type="submission" date="2024-07" db="EMBL/GenBank/DDBJ databases">
        <title>Section-level genome sequencing and comparative genomics of Aspergillus sections Usti and Cavernicolus.</title>
        <authorList>
            <consortium name="Lawrence Berkeley National Laboratory"/>
            <person name="Nybo J.L."/>
            <person name="Vesth T.C."/>
            <person name="Theobald S."/>
            <person name="Frisvad J.C."/>
            <person name="Larsen T.O."/>
            <person name="Kjaerboelling I."/>
            <person name="Rothschild-Mancinelli K."/>
            <person name="Lyhne E.K."/>
            <person name="Kogle M.E."/>
            <person name="Barry K."/>
            <person name="Clum A."/>
            <person name="Na H."/>
            <person name="Ledsgaard L."/>
            <person name="Lin J."/>
            <person name="Lipzen A."/>
            <person name="Kuo A."/>
            <person name="Riley R."/>
            <person name="Mondo S."/>
            <person name="Labutti K."/>
            <person name="Haridas S."/>
            <person name="Pangalinan J."/>
            <person name="Salamov A.A."/>
            <person name="Simmons B.A."/>
            <person name="Magnuson J.K."/>
            <person name="Chen J."/>
            <person name="Drula E."/>
            <person name="Henrissat B."/>
            <person name="Wiebenga A."/>
            <person name="Lubbers R.J."/>
            <person name="Gomes A.C."/>
            <person name="Makela M.R."/>
            <person name="Stajich J."/>
            <person name="Grigoriev I.V."/>
            <person name="Mortensen U.H."/>
            <person name="De Vries R.P."/>
            <person name="Baker S.E."/>
            <person name="Andersen M.R."/>
        </authorList>
    </citation>
    <scope>NUCLEOTIDE SEQUENCE [LARGE SCALE GENOMIC DNA]</scope>
    <source>
        <strain evidence="15 16">CBS 123904</strain>
    </source>
</reference>
<evidence type="ECO:0000256" key="13">
    <source>
        <dbReference type="SAM" id="MobiDB-lite"/>
    </source>
</evidence>
<evidence type="ECO:0000256" key="7">
    <source>
        <dbReference type="ARBA" id="ARBA00022816"/>
    </source>
</evidence>
<feature type="compositionally biased region" description="Acidic residues" evidence="13">
    <location>
        <begin position="19"/>
        <end position="35"/>
    </location>
</feature>
<dbReference type="Pfam" id="PF09405">
    <property type="entry name" value="Btz"/>
    <property type="match status" value="1"/>
</dbReference>
<feature type="region of interest" description="Disordered" evidence="13">
    <location>
        <begin position="383"/>
        <end position="428"/>
    </location>
</feature>
<keyword evidence="8" id="KW-0810">Translation regulation</keyword>
<evidence type="ECO:0000313" key="16">
    <source>
        <dbReference type="Proteomes" id="UP001610446"/>
    </source>
</evidence>
<dbReference type="InterPro" id="IPR044796">
    <property type="entry name" value="MLN51_plant"/>
</dbReference>
<comment type="subcellular location">
    <subcellularLocation>
        <location evidence="2">Cytoplasm</location>
    </subcellularLocation>
    <subcellularLocation>
        <location evidence="1">Nucleus</location>
    </subcellularLocation>
</comment>
<evidence type="ECO:0000256" key="10">
    <source>
        <dbReference type="ARBA" id="ARBA00023161"/>
    </source>
</evidence>
<keyword evidence="6" id="KW-0507">mRNA processing</keyword>
<evidence type="ECO:0000313" key="15">
    <source>
        <dbReference type="EMBL" id="KAL2836781.1"/>
    </source>
</evidence>
<dbReference type="InterPro" id="IPR018545">
    <property type="entry name" value="Btz_dom"/>
</dbReference>
<comment type="caution">
    <text evidence="15">The sequence shown here is derived from an EMBL/GenBank/DDBJ whole genome shotgun (WGS) entry which is preliminary data.</text>
</comment>
<proteinExistence type="inferred from homology"/>
<keyword evidence="12" id="KW-0539">Nucleus</keyword>
<evidence type="ECO:0000256" key="4">
    <source>
        <dbReference type="ARBA" id="ARBA00022448"/>
    </source>
</evidence>
<protein>
    <submittedName>
        <fullName evidence="15">CASC3/Barentsz eIF4AIII binding-domain-containing protein</fullName>
    </submittedName>
</protein>
<name>A0ABR4J9P5_9EURO</name>
<keyword evidence="7" id="KW-0509">mRNA transport</keyword>
<dbReference type="SMART" id="SM01044">
    <property type="entry name" value="Btz"/>
    <property type="match status" value="1"/>
</dbReference>
<keyword evidence="11" id="KW-0508">mRNA splicing</keyword>
<feature type="region of interest" description="Disordered" evidence="13">
    <location>
        <begin position="484"/>
        <end position="523"/>
    </location>
</feature>
<dbReference type="Proteomes" id="UP001610446">
    <property type="component" value="Unassembled WGS sequence"/>
</dbReference>